<dbReference type="Proteomes" id="UP000266841">
    <property type="component" value="Unassembled WGS sequence"/>
</dbReference>
<keyword evidence="2" id="KW-1185">Reference proteome</keyword>
<evidence type="ECO:0000313" key="1">
    <source>
        <dbReference type="EMBL" id="EJK50279.1"/>
    </source>
</evidence>
<gene>
    <name evidence="1" type="ORF">THAOC_30776</name>
</gene>
<dbReference type="EMBL" id="AGNL01044056">
    <property type="protein sequence ID" value="EJK50279.1"/>
    <property type="molecule type" value="Genomic_DNA"/>
</dbReference>
<dbReference type="AlphaFoldDB" id="K0RDD4"/>
<accession>K0RDD4</accession>
<name>K0RDD4_THAOC</name>
<organism evidence="1 2">
    <name type="scientific">Thalassiosira oceanica</name>
    <name type="common">Marine diatom</name>
    <dbReference type="NCBI Taxonomy" id="159749"/>
    <lineage>
        <taxon>Eukaryota</taxon>
        <taxon>Sar</taxon>
        <taxon>Stramenopiles</taxon>
        <taxon>Ochrophyta</taxon>
        <taxon>Bacillariophyta</taxon>
        <taxon>Coscinodiscophyceae</taxon>
        <taxon>Thalassiosirophycidae</taxon>
        <taxon>Thalassiosirales</taxon>
        <taxon>Thalassiosiraceae</taxon>
        <taxon>Thalassiosira</taxon>
    </lineage>
</organism>
<protein>
    <submittedName>
        <fullName evidence="1">Uncharacterized protein</fullName>
    </submittedName>
</protein>
<comment type="caution">
    <text evidence="1">The sequence shown here is derived from an EMBL/GenBank/DDBJ whole genome shotgun (WGS) entry which is preliminary data.</text>
</comment>
<evidence type="ECO:0000313" key="2">
    <source>
        <dbReference type="Proteomes" id="UP000266841"/>
    </source>
</evidence>
<reference evidence="1 2" key="1">
    <citation type="journal article" date="2012" name="Genome Biol.">
        <title>Genome and low-iron response of an oceanic diatom adapted to chronic iron limitation.</title>
        <authorList>
            <person name="Lommer M."/>
            <person name="Specht M."/>
            <person name="Roy A.S."/>
            <person name="Kraemer L."/>
            <person name="Andreson R."/>
            <person name="Gutowska M.A."/>
            <person name="Wolf J."/>
            <person name="Bergner S.V."/>
            <person name="Schilhabel M.B."/>
            <person name="Klostermeier U.C."/>
            <person name="Beiko R.G."/>
            <person name="Rosenstiel P."/>
            <person name="Hippler M."/>
            <person name="Laroche J."/>
        </authorList>
    </citation>
    <scope>NUCLEOTIDE SEQUENCE [LARGE SCALE GENOMIC DNA]</scope>
    <source>
        <strain evidence="1 2">CCMP1005</strain>
    </source>
</reference>
<sequence length="82" mass="9386">MPRRLNWVGQRPDDLLAGRETRVVHVGEVLAVRATRHSHLVTVKHIVVDQELNHAWRASDVLDILHDELSGRLEVGQERRLG</sequence>
<proteinExistence type="predicted"/>